<dbReference type="InterPro" id="IPR056522">
    <property type="entry name" value="KIAA2026_hel"/>
</dbReference>
<dbReference type="Proteomes" id="UP000015103">
    <property type="component" value="Unassembled WGS sequence"/>
</dbReference>
<dbReference type="Pfam" id="PF23450">
    <property type="entry name" value="KIAA2026_hel"/>
    <property type="match status" value="1"/>
</dbReference>
<dbReference type="Pfam" id="PF00439">
    <property type="entry name" value="Bromodomain"/>
    <property type="match status" value="1"/>
</dbReference>
<keyword evidence="1 2" id="KW-0103">Bromodomain</keyword>
<dbReference type="InterPro" id="IPR001487">
    <property type="entry name" value="Bromodomain"/>
</dbReference>
<dbReference type="InterPro" id="IPR036427">
    <property type="entry name" value="Bromodomain-like_sf"/>
</dbReference>
<protein>
    <submittedName>
        <fullName evidence="5">Bromo domain-containing protein</fullName>
    </submittedName>
</protein>
<dbReference type="SMART" id="SM00297">
    <property type="entry name" value="BROMO"/>
    <property type="match status" value="1"/>
</dbReference>
<feature type="compositionally biased region" description="Pro residues" evidence="3">
    <location>
        <begin position="644"/>
        <end position="656"/>
    </location>
</feature>
<dbReference type="EnsemblMetazoa" id="RPRC017761-RA">
    <property type="protein sequence ID" value="RPRC017761-PA"/>
    <property type="gene ID" value="RPRC017761"/>
</dbReference>
<evidence type="ECO:0000256" key="1">
    <source>
        <dbReference type="ARBA" id="ARBA00023117"/>
    </source>
</evidence>
<evidence type="ECO:0000313" key="5">
    <source>
        <dbReference type="EnsemblMetazoa" id="RPRC017761-PA"/>
    </source>
</evidence>
<organism evidence="5 6">
    <name type="scientific">Rhodnius prolixus</name>
    <name type="common">Triatomid bug</name>
    <dbReference type="NCBI Taxonomy" id="13249"/>
    <lineage>
        <taxon>Eukaryota</taxon>
        <taxon>Metazoa</taxon>
        <taxon>Ecdysozoa</taxon>
        <taxon>Arthropoda</taxon>
        <taxon>Hexapoda</taxon>
        <taxon>Insecta</taxon>
        <taxon>Pterygota</taxon>
        <taxon>Neoptera</taxon>
        <taxon>Paraneoptera</taxon>
        <taxon>Hemiptera</taxon>
        <taxon>Heteroptera</taxon>
        <taxon>Panheteroptera</taxon>
        <taxon>Cimicomorpha</taxon>
        <taxon>Reduviidae</taxon>
        <taxon>Triatominae</taxon>
        <taxon>Rhodnius</taxon>
    </lineage>
</organism>
<name>A0A905R0I7_RHOPR</name>
<dbReference type="PRINTS" id="PR00503">
    <property type="entry name" value="BROMODOMAIN"/>
</dbReference>
<keyword evidence="6" id="KW-1185">Reference proteome</keyword>
<evidence type="ECO:0000259" key="4">
    <source>
        <dbReference type="PROSITE" id="PS50014"/>
    </source>
</evidence>
<accession>A0A905R0I7</accession>
<reference evidence="5" key="1">
    <citation type="submission" date="2022-10" db="UniProtKB">
        <authorList>
            <consortium name="EnsemblMetazoa"/>
        </authorList>
    </citation>
    <scope>IDENTIFICATION</scope>
</reference>
<feature type="region of interest" description="Disordered" evidence="3">
    <location>
        <begin position="635"/>
        <end position="695"/>
    </location>
</feature>
<feature type="region of interest" description="Disordered" evidence="3">
    <location>
        <begin position="1"/>
        <end position="29"/>
    </location>
</feature>
<evidence type="ECO:0000256" key="3">
    <source>
        <dbReference type="SAM" id="MobiDB-lite"/>
    </source>
</evidence>
<proteinExistence type="predicted"/>
<dbReference type="PANTHER" id="PTHR31095:SF3">
    <property type="entry name" value="RIKEN CDNA 9930021J03 GENE"/>
    <property type="match status" value="1"/>
</dbReference>
<dbReference type="AlphaFoldDB" id="A0A905R0I7"/>
<dbReference type="InterPro" id="IPR040214">
    <property type="entry name" value="BRD10"/>
</dbReference>
<dbReference type="EMBL" id="ACPB03002623">
    <property type="status" value="NOT_ANNOTATED_CDS"/>
    <property type="molecule type" value="Genomic_DNA"/>
</dbReference>
<evidence type="ECO:0000256" key="2">
    <source>
        <dbReference type="PROSITE-ProRule" id="PRU00035"/>
    </source>
</evidence>
<dbReference type="PANTHER" id="PTHR31095">
    <property type="entry name" value="RIKEN CDNA 9930021J03 GENE"/>
    <property type="match status" value="1"/>
</dbReference>
<dbReference type="CDD" id="cd04369">
    <property type="entry name" value="Bromodomain"/>
    <property type="match status" value="1"/>
</dbReference>
<dbReference type="PROSITE" id="PS50014">
    <property type="entry name" value="BROMODOMAIN_2"/>
    <property type="match status" value="1"/>
</dbReference>
<dbReference type="Gene3D" id="1.20.920.10">
    <property type="entry name" value="Bromodomain-like"/>
    <property type="match status" value="1"/>
</dbReference>
<sequence length="795" mass="91068">MESEGCEEAYTPIEESEPPGPKKKRKTEVFQQLPSTSTVGFSPETVEELQAAYEILQSVMKINKIDAFLVKPCADLYGMSDYYKIIKNPMWLNEVHRKLMDREYHGIKEVVADIKLVLENCYRFWGLSHRVTKKGLHIEHKLEQKLEALPMVLKSKCLEIENPGEIVFKTENSEECLETEELQNDGVDDLDEECNFYSTYKGKFAIVLPNNGFHSKILSKVLKIEQNEFCSEENLEEQKKKEQEMLAWEKEYLVDEKSKFEITHTYQLAQIGQFLRLTSSVLNVEEITQYEVERMLLMPRESTTLATLMTSMLSPAVLRSNLDVTPIMPYEVWTSKLKKKIEDWLKVYYTTDAVSAFNINGIEPYFWDVISLVNPLEEKRFHEIPFYERIWILKSLCDNLQHTNKTVQDVFVDETRASEFRAIDFGAGPIRTHYFGLEFFPELRVYKQSGVVNRVWNGWNKAEVGILKLLRTNLTGQWNQAENKIEFLPSASYFSIVADSVDSLTAVIENLKTKGFNKLTKKLNVYLSDAKKHKFRLEGLEALYRQWHDYQNRAPEYFTNILNLWLSNEGPVYPKKGEEEFPVLVKPPLTSGTMIGSSVVLFKVTPSTSPPIKMPQPIIETVPAVVMPKPIQEVVTTPRKKPVPRPIQEPPPPPSPKHASPHRTPPRQGWAQGTPSPRNRSPLAITPRPRMPMNPRMMSSPSVGGMVGPVNSMRGNTTMVQRNLFPSNQSTVPSIEGTLHIGPKEDGSYGYHVRLPDGGIINMSREDIEIIRQKNNGNLPNIVKVPLVRSNNRMF</sequence>
<feature type="domain" description="Bromo" evidence="4">
    <location>
        <begin position="60"/>
        <end position="132"/>
    </location>
</feature>
<evidence type="ECO:0000313" key="6">
    <source>
        <dbReference type="Proteomes" id="UP000015103"/>
    </source>
</evidence>
<dbReference type="SUPFAM" id="SSF47370">
    <property type="entry name" value="Bromodomain"/>
    <property type="match status" value="1"/>
</dbReference>